<evidence type="ECO:0000313" key="2">
    <source>
        <dbReference type="Proteomes" id="UP001472677"/>
    </source>
</evidence>
<sequence length="69" mass="7841">MRGYLKAWLSHRPLPLSKANSCPHVDFINRKISENTKRSLLGYPKLPCPSDQIPCSSKLIYRRGSWGNG</sequence>
<proteinExistence type="predicted"/>
<keyword evidence="2" id="KW-1185">Reference proteome</keyword>
<protein>
    <submittedName>
        <fullName evidence="1">Uncharacterized protein</fullName>
    </submittedName>
</protein>
<gene>
    <name evidence="1" type="ORF">V6N12_007289</name>
</gene>
<dbReference type="Proteomes" id="UP001472677">
    <property type="component" value="Unassembled WGS sequence"/>
</dbReference>
<organism evidence="1 2">
    <name type="scientific">Hibiscus sabdariffa</name>
    <name type="common">roselle</name>
    <dbReference type="NCBI Taxonomy" id="183260"/>
    <lineage>
        <taxon>Eukaryota</taxon>
        <taxon>Viridiplantae</taxon>
        <taxon>Streptophyta</taxon>
        <taxon>Embryophyta</taxon>
        <taxon>Tracheophyta</taxon>
        <taxon>Spermatophyta</taxon>
        <taxon>Magnoliopsida</taxon>
        <taxon>eudicotyledons</taxon>
        <taxon>Gunneridae</taxon>
        <taxon>Pentapetalae</taxon>
        <taxon>rosids</taxon>
        <taxon>malvids</taxon>
        <taxon>Malvales</taxon>
        <taxon>Malvaceae</taxon>
        <taxon>Malvoideae</taxon>
        <taxon>Hibiscus</taxon>
    </lineage>
</organism>
<dbReference type="EMBL" id="JBBPBM010000009">
    <property type="protein sequence ID" value="KAK8568747.1"/>
    <property type="molecule type" value="Genomic_DNA"/>
</dbReference>
<comment type="caution">
    <text evidence="1">The sequence shown here is derived from an EMBL/GenBank/DDBJ whole genome shotgun (WGS) entry which is preliminary data.</text>
</comment>
<name>A0ABR2F1D9_9ROSI</name>
<reference evidence="1 2" key="1">
    <citation type="journal article" date="2024" name="G3 (Bethesda)">
        <title>Genome assembly of Hibiscus sabdariffa L. provides insights into metabolisms of medicinal natural products.</title>
        <authorList>
            <person name="Kim T."/>
        </authorList>
    </citation>
    <scope>NUCLEOTIDE SEQUENCE [LARGE SCALE GENOMIC DNA]</scope>
    <source>
        <strain evidence="1">TK-2024</strain>
        <tissue evidence="1">Old leaves</tissue>
    </source>
</reference>
<accession>A0ABR2F1D9</accession>
<evidence type="ECO:0000313" key="1">
    <source>
        <dbReference type="EMBL" id="KAK8568747.1"/>
    </source>
</evidence>